<dbReference type="Proteomes" id="UP000768462">
    <property type="component" value="Unassembled WGS sequence"/>
</dbReference>
<evidence type="ECO:0000313" key="2">
    <source>
        <dbReference type="Proteomes" id="UP000768462"/>
    </source>
</evidence>
<name>A0A927ZIP3_9CLOT</name>
<proteinExistence type="predicted"/>
<comment type="caution">
    <text evidence="1">The sequence shown here is derived from an EMBL/GenBank/DDBJ whole genome shotgun (WGS) entry which is preliminary data.</text>
</comment>
<dbReference type="EMBL" id="SVCM01000077">
    <property type="protein sequence ID" value="MBE6059907.1"/>
    <property type="molecule type" value="Genomic_DNA"/>
</dbReference>
<protein>
    <submittedName>
        <fullName evidence="1">DUF4363 family protein</fullName>
    </submittedName>
</protein>
<dbReference type="InterPro" id="IPR025373">
    <property type="entry name" value="DUF4363"/>
</dbReference>
<dbReference type="AlphaFoldDB" id="A0A927ZIP3"/>
<gene>
    <name evidence="1" type="ORF">E7215_07005</name>
</gene>
<accession>A0A927ZIP3</accession>
<organism evidence="1 2">
    <name type="scientific">Clostridium sulfidigenes</name>
    <dbReference type="NCBI Taxonomy" id="318464"/>
    <lineage>
        <taxon>Bacteria</taxon>
        <taxon>Bacillati</taxon>
        <taxon>Bacillota</taxon>
        <taxon>Clostridia</taxon>
        <taxon>Eubacteriales</taxon>
        <taxon>Clostridiaceae</taxon>
        <taxon>Clostridium</taxon>
    </lineage>
</organism>
<sequence>MKNMIATCIIFFLMIFILFFASKYIVLTCDKLLDVSSEIEENIVNDNWDESYMLSFELLNIYEGHVANLTLFLNHTDFDNIYSEVIKLSQYSKCKNKDEALSSIHVVKTLINQVKELESISIGNIF</sequence>
<reference evidence="1" key="1">
    <citation type="submission" date="2019-04" db="EMBL/GenBank/DDBJ databases">
        <title>Evolution of Biomass-Degrading Anaerobic Consortia Revealed by Metagenomics.</title>
        <authorList>
            <person name="Peng X."/>
        </authorList>
    </citation>
    <scope>NUCLEOTIDE SEQUENCE</scope>
    <source>
        <strain evidence="1">SIG254</strain>
    </source>
</reference>
<evidence type="ECO:0000313" key="1">
    <source>
        <dbReference type="EMBL" id="MBE6059907.1"/>
    </source>
</evidence>
<dbReference type="Pfam" id="PF14276">
    <property type="entry name" value="DUF4363"/>
    <property type="match status" value="1"/>
</dbReference>